<dbReference type="InterPro" id="IPR036322">
    <property type="entry name" value="WD40_repeat_dom_sf"/>
</dbReference>
<evidence type="ECO:0000259" key="5">
    <source>
        <dbReference type="PROSITE" id="PS50197"/>
    </source>
</evidence>
<evidence type="ECO:0000256" key="2">
    <source>
        <dbReference type="ARBA" id="ARBA00022737"/>
    </source>
</evidence>
<evidence type="ECO:0000256" key="4">
    <source>
        <dbReference type="SAM" id="MobiDB-lite"/>
    </source>
</evidence>
<keyword evidence="8" id="KW-1185">Reference proteome</keyword>
<dbReference type="EMBL" id="JACMSC010000004">
    <property type="protein sequence ID" value="KAG6524720.1"/>
    <property type="molecule type" value="Genomic_DNA"/>
</dbReference>
<accession>A0A8J5HEZ3</accession>
<feature type="domain" description="BEACH-type PH" evidence="6">
    <location>
        <begin position="2858"/>
        <end position="3024"/>
    </location>
</feature>
<dbReference type="InterPro" id="IPR013320">
    <property type="entry name" value="ConA-like_dom_sf"/>
</dbReference>
<dbReference type="InterPro" id="IPR001680">
    <property type="entry name" value="WD40_rpt"/>
</dbReference>
<dbReference type="Proteomes" id="UP000734854">
    <property type="component" value="Unassembled WGS sequence"/>
</dbReference>
<name>A0A8J5HEZ3_ZINOF</name>
<feature type="region of interest" description="Disordered" evidence="4">
    <location>
        <begin position="564"/>
        <end position="596"/>
    </location>
</feature>
<dbReference type="Pfam" id="PF02138">
    <property type="entry name" value="Beach"/>
    <property type="match status" value="1"/>
</dbReference>
<dbReference type="SUPFAM" id="SSF81837">
    <property type="entry name" value="BEACH domain"/>
    <property type="match status" value="1"/>
</dbReference>
<feature type="region of interest" description="Disordered" evidence="4">
    <location>
        <begin position="304"/>
        <end position="323"/>
    </location>
</feature>
<feature type="domain" description="BEACH" evidence="5">
    <location>
        <begin position="3096"/>
        <end position="3398"/>
    </location>
</feature>
<keyword evidence="1 3" id="KW-0853">WD repeat</keyword>
<feature type="compositionally biased region" description="Low complexity" evidence="4">
    <location>
        <begin position="576"/>
        <end position="586"/>
    </location>
</feature>
<feature type="region of interest" description="Disordered" evidence="4">
    <location>
        <begin position="2148"/>
        <end position="2185"/>
    </location>
</feature>
<dbReference type="SUPFAM" id="SSF50729">
    <property type="entry name" value="PH domain-like"/>
    <property type="match status" value="1"/>
</dbReference>
<protein>
    <submittedName>
        <fullName evidence="7">Uncharacterized protein</fullName>
    </submittedName>
</protein>
<dbReference type="InterPro" id="IPR051944">
    <property type="entry name" value="BEACH_domain_protein"/>
</dbReference>
<dbReference type="Gene3D" id="2.130.10.10">
    <property type="entry name" value="YVTN repeat-like/Quinoprotein amine dehydrogenase"/>
    <property type="match status" value="2"/>
</dbReference>
<dbReference type="Pfam" id="PF14844">
    <property type="entry name" value="PH_BEACH"/>
    <property type="match status" value="1"/>
</dbReference>
<dbReference type="InterPro" id="IPR016024">
    <property type="entry name" value="ARM-type_fold"/>
</dbReference>
<dbReference type="CDD" id="cd06071">
    <property type="entry name" value="Beach"/>
    <property type="match status" value="1"/>
</dbReference>
<dbReference type="InterPro" id="IPR019775">
    <property type="entry name" value="WD40_repeat_CS"/>
</dbReference>
<dbReference type="PANTHER" id="PTHR46108:SF4">
    <property type="entry name" value="BLUE CHEESE"/>
    <property type="match status" value="1"/>
</dbReference>
<dbReference type="PROSITE" id="PS51783">
    <property type="entry name" value="PH_BEACH"/>
    <property type="match status" value="1"/>
</dbReference>
<evidence type="ECO:0000259" key="6">
    <source>
        <dbReference type="PROSITE" id="PS51783"/>
    </source>
</evidence>
<dbReference type="Gene3D" id="1.25.10.10">
    <property type="entry name" value="Leucine-rich Repeat Variant"/>
    <property type="match status" value="1"/>
</dbReference>
<dbReference type="InterPro" id="IPR011989">
    <property type="entry name" value="ARM-like"/>
</dbReference>
<comment type="caution">
    <text evidence="7">The sequence shown here is derived from an EMBL/GenBank/DDBJ whole genome shotgun (WGS) entry which is preliminary data.</text>
</comment>
<dbReference type="Gene3D" id="2.60.120.200">
    <property type="match status" value="1"/>
</dbReference>
<dbReference type="SUPFAM" id="SSF50978">
    <property type="entry name" value="WD40 repeat-like"/>
    <property type="match status" value="1"/>
</dbReference>
<reference evidence="7 8" key="1">
    <citation type="submission" date="2020-08" db="EMBL/GenBank/DDBJ databases">
        <title>Plant Genome Project.</title>
        <authorList>
            <person name="Zhang R.-G."/>
        </authorList>
    </citation>
    <scope>NUCLEOTIDE SEQUENCE [LARGE SCALE GENOMIC DNA]</scope>
    <source>
        <tissue evidence="7">Rhizome</tissue>
    </source>
</reference>
<keyword evidence="2" id="KW-0677">Repeat</keyword>
<dbReference type="InterPro" id="IPR000409">
    <property type="entry name" value="BEACH_dom"/>
</dbReference>
<dbReference type="PANTHER" id="PTHR46108">
    <property type="entry name" value="BLUE CHEESE"/>
    <property type="match status" value="1"/>
</dbReference>
<feature type="region of interest" description="Disordered" evidence="4">
    <location>
        <begin position="3388"/>
        <end position="3408"/>
    </location>
</feature>
<dbReference type="Gene3D" id="2.30.29.30">
    <property type="entry name" value="Pleckstrin-homology domain (PH domain)/Phosphotyrosine-binding domain (PTB)"/>
    <property type="match status" value="1"/>
</dbReference>
<dbReference type="SUPFAM" id="SSF48371">
    <property type="entry name" value="ARM repeat"/>
    <property type="match status" value="1"/>
</dbReference>
<organism evidence="7 8">
    <name type="scientific">Zingiber officinale</name>
    <name type="common">Ginger</name>
    <name type="synonym">Amomum zingiber</name>
    <dbReference type="NCBI Taxonomy" id="94328"/>
    <lineage>
        <taxon>Eukaryota</taxon>
        <taxon>Viridiplantae</taxon>
        <taxon>Streptophyta</taxon>
        <taxon>Embryophyta</taxon>
        <taxon>Tracheophyta</taxon>
        <taxon>Spermatophyta</taxon>
        <taxon>Magnoliopsida</taxon>
        <taxon>Liliopsida</taxon>
        <taxon>Zingiberales</taxon>
        <taxon>Zingiberaceae</taxon>
        <taxon>Zingiber</taxon>
    </lineage>
</organism>
<evidence type="ECO:0000256" key="1">
    <source>
        <dbReference type="ARBA" id="ARBA00022574"/>
    </source>
</evidence>
<dbReference type="InterPro" id="IPR036372">
    <property type="entry name" value="BEACH_dom_sf"/>
</dbReference>
<evidence type="ECO:0000313" key="8">
    <source>
        <dbReference type="Proteomes" id="UP000734854"/>
    </source>
</evidence>
<dbReference type="InterPro" id="IPR023362">
    <property type="entry name" value="PH-BEACH_dom"/>
</dbReference>
<dbReference type="InterPro" id="IPR015943">
    <property type="entry name" value="WD40/YVTN_repeat-like_dom_sf"/>
</dbReference>
<dbReference type="PROSITE" id="PS50082">
    <property type="entry name" value="WD_REPEATS_2"/>
    <property type="match status" value="2"/>
</dbReference>
<dbReference type="SMART" id="SM01026">
    <property type="entry name" value="Beach"/>
    <property type="match status" value="1"/>
</dbReference>
<proteinExistence type="predicted"/>
<sequence>MFQSSRKTMKWSSLLKDLREKVGLSGSQPPSEFTYPSPSFSPSVEYGGAGTTESAPASVYGSPVSSPARGKIELELEFKKFWEEFRSSSSEKVGKRTFMLPAVSKIFEGIFSYVESSLMQEKETALDMAVDAFCRLVKQQTDVAQLITKLKDRPSGLALPFEHFELLELSPLRYLSSPSNLSYCSEHSELLPELPMIRMGPSTIHAFAIHGQFVEVHIFSFVVGRAFVTDVEKLRIYSEGNSLFDTNIISFFSEVKDGLTRGSNLLYAVEVLVTAALDKQSLLDSGILCCLIHILNALLNPKTSKGENTDSLEDPKKSEKNADDRDAFQIRQLEIEGSIVHIMKALASHPSAALSLIEDDSLQLLLHMVANGSLNVFAQFKEGLVPLHTIQLHRHAMQVLFFAHALFKILGLLLANDNGSTAKYIRKHHLIKVLLMAVKDFNAENGDAAYTMGIVDLLLESVELSYRPEAGSVRLREDIHNAHGYQFLVQFALTLSSLRKDQVIRPVNSNFLHQASSSQLDGSDAANSSSLLESQSDTLPSQLSPALTRLLDVLVNLAQTGQTEPTCAKSSKHSQSRSASNRSYTSFDKQNDEEKGNAKVKDLEAIQMLQDIFLKADNVELQAEVLNRLFKIFSCHLDNYMLCQQLRTLPLFILNMASFPASLQEIVLKILEYAVTVVNCTPEQELLSLCCLLQQPISFSLKHIILAFFVKLLSFDQKYKKVLREVGVLEVLLDDLKQNRYFSGREQQNSISSGLKTKSNTASFKRHIDNNDIIFTSPKPVGSASGKYSVFEDEGSISVAWDCLFSLLRRAESNQQAFRASDGVNIILPFLISDHHRAGVLRLLSCLIIEDALQDHPEELGALIEILKSDMVTSSSGSQYKLQNDAKCDILGALWRILGANNAAQRVFGDATGFSLLLTTLHGFQSSELQDVQSSLSVFSFLMRAITAGVSNNPVNRLRLHAIMLSQTIYDLLCESGLLCVECENQVIQLMFELALETILPPSSVLGENYFSFNALEDDTNSFLTTSLGISRIEGERIYNASAVAILVRSLLLFTPKVQLDILKFIDKLARAGPFNQENLTSVGCIAILLETICPFLEGSSPLLTHALRIVEVLGAFRLSSSELRILVRYILLLKTKSSANLLVDMMEKLLQMEDSRSEGVSLAPFVEMDMSKVGHASIQVSLGERTWPPAAGYTFVCWFQYRKLFKNLSKESEQGSKTGSSKKNASAGQVLRIFSVGAVNDGSTLYAELYLHDNGVLTLATSSSCSLSFPGIELEEGKWYHLAIVHSKPNALAGLFQASMAYVYINGKLMHTGKLGYSLSPVGKSLQVTLGTPAAHAKISDFSWRLRCCYLFEEVLTSGSIFFMYILGRGYRGLFQDTDLLRFAPNQACGGGSMAILYSLESELPVTSNSQRLDNSVKQGTYNSDRSGIVWDLERLTNFSLQLSGKKLIFAFDGTSSETYRASGTLSLVNLVDPTSAAASPIGGIPRYGRLSGDVYICNHFVIGDSVRVVGGIPVVLALIEAAETKDMLHMVLELLACSLHQSPQNVKDMQALRGYHLLALFLQHKMLLFDMHSLDIFFHIAACEASFAEPQKLRASRTIYHAGTLPETSIDDLSLPKFSDDFSSVGSHGEMDDISVQKDSFSLFSELENTELSEANSNCIVLSNADMVEHVLLDWTLWVEAPVPIQIALLGFLERMVSMHWYRNHNLTILRRINLVRHLLVTLQRGDVEVIVLEKLVVLLGVILEDGFLASELELVIRFVIMTFDPPELTPRSHIIREPMGKHVIVRNMLLEMLIDLQVNIGSEELLEHWHKIVSSKLIAFFLDEAVHPTSMRWIMTLLGVCLSSPTFALKFRISGGYQGLSRVLPSFHDSPEIYYILFCLIFGKDVYPRVPEVRMLDFFALLPNDGNFGELKFVELLETVVSMAKATFDQLSMQSMLAHQEGKLSLLSRSLVAELVDATTDTSGDLQGEALLHKTYAARLMGGEAGAPIAATSILRFMVDLAKTCPPFSSVCRRAEFLESCVDLYFSCVRADCALKMAKDLAAVAAEVKNDVDDDEGSENSFLSLPLENAQSVKTSMSAGSYLQEHKSTSSGYIGGSPNHPFADVDLKKSFSEEGGQAVQSPDAQIFSQMPVAYTATELKLLDSNGSEVPNQETDSLSTSSINMPSSPALSDNSNTKSGATSTASPVLALTSWLGSTSTSDSKVKLTATPSMRSSFSLNDESSPDLHESSATSMFFPINSKLLLEIDDSGYGGGPCSAGATAVLDFIAEILADIVSEQLKATQLVENILESVPLYVDIKSTLVFQGLCLSRLMNFLERRLLRDDEDEQKLDKNRWTVNLDSLCWMIVDQVYMGSFPEPISVFRILEFLLSMLQLANKDGRVEEAAPGKGILSIARGTKQLEAYVHAILKNTNRIIMYCFLPTFLNSIGEGNLFSVLNCHSEGSKGLSFDGIQDESTVDICTILQLLSANKRLILCPSNLDTDLISCLCVNLIALLNDKRSTVRNQAVDIIKYLLLHRRPAVEEFLVSKPNQGPTLDVLHDGFDKLLTGNSSTFFDWFQNSHRAVNKVLEQCSSIMWMQYVAGSAKFPGVRIKGMEVRRKRDMSRKARDSSKINIKHWEQIYERRNVLESGRDLMSTELRAIRQDKYGWVLHAESEWQTHLQQLVHERGIFPVRHASAQPEWQLCPIEGPYRMRKKLERSRLKIDTIQNILAWSFELEKTDPGNEKHEIAADTSGSESDSYFNLLSNGNQGKNYDGADHEDILVENDGSKIESLTSVQIGWNDDFSNMHQPSVQSATEVGGKSSSFSVPMTYGKRSELGSPRQIFSFKVDEVRISEDKQEKEQLDNGEYLVRPFLEPSEKLRFSYNCERVVGLDKHDGIFLIGDFCLYIIENFYIDDSGCICEKASEDDLSVIDQALGVKKDTSIISEFQEKSPSTWDMPAKTMAGGRAWAYNGGAWGKEKVCSTRNLSHPWHMWKLDSICELLKRDYQLRPVAIEVFSMDGCNDLLVFHKKEREEVFKNLVAMNLPRNSMYASFHLVYYLTSAFDVLVNICLFFSFTLLTSDLELFGRGIDIDVITRLDSTISGSSKKEGNEGSRLFRIMAKSFSKRWQTGEISNFQYLMHLNTLAGRGYSDLTQYPVFPWILADYVSENLDLKNPQTFRKLDKPMGCQTAEGEEEFKKRYETWDDPDVPKFHYGSHYSSAGIVLFYLVRLPPFSAENQKLQGGQFDHADRLFNSVRDTWSSAAGKSNTSDVKELIPEFFYMPEFLENHFNLDLGEKQSGEKVCNVVLPPWAKGSPREFIRRHREALESDYVSENLHHWIDLIFGYKQRGKVGICSEIIGPAAEEATNVFYHYTYEGNVDIDSITDPTMKASILAQINHFGQTPKQLFQKPHPKRRTDRKIPPHPLRYSSNLVPQKIRRSSSFISQIVTFNEKVLVAKANSVIRPVTYNKYISWGFPDRSLRILSYDQDKLLSTHENLHCGSQIQCAGVSHDGQFLVTGADDGVVAVWRFDKDNRLSNGRALCAHTGKITCIYVSQSYSLIVTGSDDCSVILWDLTNLAFVKQLPLFPAPISAVHVNELTGVVLTAAGILLAIWSVNGDCLAVVNTSQLPSDLILSVTSVTHSDWQDTNWFATGHQSGAVKVWNMLHYSTDEANTRSRPPKTTTAAGGLALCGKLPEYNLILHKVLKSHKHPVTALHVTSDLKQMLSGDSSGHLLSWTVPDDSLKASGGLG</sequence>
<evidence type="ECO:0000313" key="7">
    <source>
        <dbReference type="EMBL" id="KAG6524720.1"/>
    </source>
</evidence>
<feature type="repeat" description="WD" evidence="3">
    <location>
        <begin position="3487"/>
        <end position="3521"/>
    </location>
</feature>
<dbReference type="CDD" id="cd01201">
    <property type="entry name" value="PH_BEACH"/>
    <property type="match status" value="1"/>
</dbReference>
<dbReference type="Pfam" id="PF00400">
    <property type="entry name" value="WD40"/>
    <property type="match status" value="2"/>
</dbReference>
<gene>
    <name evidence="7" type="ORF">ZIOFF_014658</name>
</gene>
<feature type="repeat" description="WD" evidence="3">
    <location>
        <begin position="3525"/>
        <end position="3566"/>
    </location>
</feature>
<dbReference type="PROSITE" id="PS00678">
    <property type="entry name" value="WD_REPEATS_1"/>
    <property type="match status" value="1"/>
</dbReference>
<dbReference type="InterPro" id="IPR011993">
    <property type="entry name" value="PH-like_dom_sf"/>
</dbReference>
<dbReference type="SUPFAM" id="SSF49899">
    <property type="entry name" value="Concanavalin A-like lectins/glucanases"/>
    <property type="match status" value="1"/>
</dbReference>
<dbReference type="Gene3D" id="1.10.1540.10">
    <property type="entry name" value="BEACH domain"/>
    <property type="match status" value="1"/>
</dbReference>
<dbReference type="FunFam" id="1.10.1540.10:FF:000002">
    <property type="entry name" value="WD repeat and FYVE domain containing 3"/>
    <property type="match status" value="1"/>
</dbReference>
<evidence type="ECO:0000256" key="3">
    <source>
        <dbReference type="PROSITE-ProRule" id="PRU00221"/>
    </source>
</evidence>
<dbReference type="PROSITE" id="PS50294">
    <property type="entry name" value="WD_REPEATS_REGION"/>
    <property type="match status" value="1"/>
</dbReference>
<dbReference type="PROSITE" id="PS50197">
    <property type="entry name" value="BEACH"/>
    <property type="match status" value="1"/>
</dbReference>
<dbReference type="SMART" id="SM00320">
    <property type="entry name" value="WD40"/>
    <property type="match status" value="4"/>
</dbReference>